<dbReference type="CDD" id="cd10446">
    <property type="entry name" value="GIY-YIG_unchar_1"/>
    <property type="match status" value="1"/>
</dbReference>
<gene>
    <name evidence="1" type="ORF">NE632_02235</name>
</gene>
<comment type="caution">
    <text evidence="1">The sequence shown here is derived from an EMBL/GenBank/DDBJ whole genome shotgun (WGS) entry which is preliminary data.</text>
</comment>
<dbReference type="EMBL" id="JANGCN010000003">
    <property type="protein sequence ID" value="MCQ5152112.1"/>
    <property type="molecule type" value="Genomic_DNA"/>
</dbReference>
<dbReference type="AlphaFoldDB" id="A0AAW5KNK7"/>
<reference evidence="1" key="1">
    <citation type="submission" date="2022-06" db="EMBL/GenBank/DDBJ databases">
        <title>Isolation of gut microbiota from human fecal samples.</title>
        <authorList>
            <person name="Pamer E.G."/>
            <person name="Barat B."/>
            <person name="Waligurski E."/>
            <person name="Medina S."/>
            <person name="Paddock L."/>
            <person name="Mostad J."/>
        </authorList>
    </citation>
    <scope>NUCLEOTIDE SEQUENCE</scope>
    <source>
        <strain evidence="1">DFI.5.57</strain>
    </source>
</reference>
<organism evidence="1 2">
    <name type="scientific">Ruminococcus bicirculans</name>
    <name type="common">ex Wegman et al. 2014</name>
    <dbReference type="NCBI Taxonomy" id="1160721"/>
    <lineage>
        <taxon>Bacteria</taxon>
        <taxon>Bacillati</taxon>
        <taxon>Bacillota</taxon>
        <taxon>Clostridia</taxon>
        <taxon>Eubacteriales</taxon>
        <taxon>Oscillospiraceae</taxon>
        <taxon>Ruminococcus</taxon>
    </lineage>
</organism>
<dbReference type="SUPFAM" id="SSF82771">
    <property type="entry name" value="GIY-YIG endonuclease"/>
    <property type="match status" value="1"/>
</dbReference>
<accession>A0AAW5KNK7</accession>
<dbReference type="Gene3D" id="3.40.1440.10">
    <property type="entry name" value="GIY-YIG endonuclease"/>
    <property type="match status" value="1"/>
</dbReference>
<evidence type="ECO:0000313" key="2">
    <source>
        <dbReference type="Proteomes" id="UP001206236"/>
    </source>
</evidence>
<dbReference type="Proteomes" id="UP001206236">
    <property type="component" value="Unassembled WGS sequence"/>
</dbReference>
<dbReference type="InterPro" id="IPR035901">
    <property type="entry name" value="GIY-YIG_endonuc_sf"/>
</dbReference>
<evidence type="ECO:0000313" key="1">
    <source>
        <dbReference type="EMBL" id="MCQ5152112.1"/>
    </source>
</evidence>
<sequence>MTELYLSDLMKLGGIDPDEAVLIRHSVGDIAFAKCYENGSESIEQYTRLQAEHFSDGFKYWLVFIGEKGRGARFFGAYTVKGKHPATPDNMPTGFPVPEMFERNVYQYDLEANDFLLDYQGRLVIDWGNAAVAWHQKATNPKKIIAVNSQDFVGYDNLILSFGQLKDIVEKPNVYDKYISALSAVKAVYLIADRKTGKQYIGSATGSDGLFGRWKEYVKTFHGGNSGIRDYLAISLDSYKDFQFSILQIFSMNESKEKILNCEALWKNKLLTKDFGLNDN</sequence>
<dbReference type="RefSeq" id="WP_256321526.1">
    <property type="nucleotide sequence ID" value="NZ_JANGCN010000003.1"/>
</dbReference>
<protein>
    <submittedName>
        <fullName evidence="1">GIY-YIG nuclease family protein</fullName>
    </submittedName>
</protein>
<proteinExistence type="predicted"/>
<name>A0AAW5KNK7_9FIRM</name>